<dbReference type="GO" id="GO:0005737">
    <property type="term" value="C:cytoplasm"/>
    <property type="evidence" value="ECO:0007669"/>
    <property type="project" value="InterPro"/>
</dbReference>
<dbReference type="GO" id="GO:0070006">
    <property type="term" value="F:metalloaminopeptidase activity"/>
    <property type="evidence" value="ECO:0007669"/>
    <property type="project" value="InterPro"/>
</dbReference>
<evidence type="ECO:0000313" key="6">
    <source>
        <dbReference type="EMBL" id="CAB4926448.1"/>
    </source>
</evidence>
<dbReference type="GO" id="GO:0006508">
    <property type="term" value="P:proteolysis"/>
    <property type="evidence" value="ECO:0007669"/>
    <property type="project" value="UniProtKB-KW"/>
</dbReference>
<name>A0A6J7I668_9ZZZZ</name>
<evidence type="ECO:0000256" key="2">
    <source>
        <dbReference type="ARBA" id="ARBA00022438"/>
    </source>
</evidence>
<proteinExistence type="inferred from homology"/>
<dbReference type="EMBL" id="CAFBMS010000098">
    <property type="protein sequence ID" value="CAB4926448.1"/>
    <property type="molecule type" value="Genomic_DNA"/>
</dbReference>
<comment type="similarity">
    <text evidence="1">Belongs to the peptidase M17 family.</text>
</comment>
<evidence type="ECO:0000259" key="5">
    <source>
        <dbReference type="PROSITE" id="PS00631"/>
    </source>
</evidence>
<dbReference type="Gene3D" id="3.40.630.10">
    <property type="entry name" value="Zn peptidases"/>
    <property type="match status" value="1"/>
</dbReference>
<dbReference type="AlphaFoldDB" id="A0A6J7I668"/>
<organism evidence="6">
    <name type="scientific">freshwater metagenome</name>
    <dbReference type="NCBI Taxonomy" id="449393"/>
    <lineage>
        <taxon>unclassified sequences</taxon>
        <taxon>metagenomes</taxon>
        <taxon>ecological metagenomes</taxon>
    </lineage>
</organism>
<dbReference type="SUPFAM" id="SSF53187">
    <property type="entry name" value="Zn-dependent exopeptidases"/>
    <property type="match status" value="1"/>
</dbReference>
<evidence type="ECO:0000256" key="3">
    <source>
        <dbReference type="ARBA" id="ARBA00022670"/>
    </source>
</evidence>
<dbReference type="CDD" id="cd00433">
    <property type="entry name" value="Peptidase_M17"/>
    <property type="match status" value="1"/>
</dbReference>
<dbReference type="InterPro" id="IPR000819">
    <property type="entry name" value="Peptidase_M17_C"/>
</dbReference>
<keyword evidence="4" id="KW-0378">Hydrolase</keyword>
<dbReference type="InterPro" id="IPR011356">
    <property type="entry name" value="Leucine_aapep/pepB"/>
</dbReference>
<protein>
    <submittedName>
        <fullName evidence="6">Unannotated protein</fullName>
    </submittedName>
</protein>
<dbReference type="PROSITE" id="PS00631">
    <property type="entry name" value="CYTOSOL_AP"/>
    <property type="match status" value="1"/>
</dbReference>
<dbReference type="GO" id="GO:0030145">
    <property type="term" value="F:manganese ion binding"/>
    <property type="evidence" value="ECO:0007669"/>
    <property type="project" value="InterPro"/>
</dbReference>
<evidence type="ECO:0000256" key="4">
    <source>
        <dbReference type="ARBA" id="ARBA00022801"/>
    </source>
</evidence>
<dbReference type="PANTHER" id="PTHR11963">
    <property type="entry name" value="LEUCINE AMINOPEPTIDASE-RELATED"/>
    <property type="match status" value="1"/>
</dbReference>
<evidence type="ECO:0000256" key="1">
    <source>
        <dbReference type="ARBA" id="ARBA00009528"/>
    </source>
</evidence>
<reference evidence="6" key="1">
    <citation type="submission" date="2020-05" db="EMBL/GenBank/DDBJ databases">
        <authorList>
            <person name="Chiriac C."/>
            <person name="Salcher M."/>
            <person name="Ghai R."/>
            <person name="Kavagutti S V."/>
        </authorList>
    </citation>
    <scope>NUCLEOTIDE SEQUENCE</scope>
</reference>
<keyword evidence="3" id="KW-0645">Protease</keyword>
<dbReference type="Pfam" id="PF00883">
    <property type="entry name" value="Peptidase_M17"/>
    <property type="match status" value="1"/>
</dbReference>
<dbReference type="PRINTS" id="PR00481">
    <property type="entry name" value="LAMNOPPTDASE"/>
</dbReference>
<sequence length="428" mass="44937">MRRLAIDATPIVAALKGDAPALYANGGASFGAGIDARTKERLDAGVLAVELIVRGVIEGSFHEGLDGKSHVEAFPAPLELLEILLPSGSDLSAAKAAVRRSEIIADGTVRTKRWSNRPANEMPPLGIAEEARDRARAVGLRAHIIGVKELERMGAGMLLAVGRGSDNPPCMVVLSGGAPRSKDPLGRRLAMVGKGVCFDTGGISIKPADGMEEMKMDKNGAIAVIEAAATVAQLDPGRVIHAVAACVENMPSGHATRPGDVVTALNGKRVEITNTDAEGRLILGDALHFAERDLGATHLVDVATLTGIVNSTFGGEVAGSCGTDPSFLDETHLAARRAGEVYWPYPLADAYMKNMDSWAGDFQNSGSREAMLIRSGLFLREFTTVPWVHLDIAGTAYRRANAPWAGRGSTGAAHSTLVELAMGGGVRR</sequence>
<feature type="domain" description="Cytosol aminopeptidase" evidence="5">
    <location>
        <begin position="274"/>
        <end position="281"/>
    </location>
</feature>
<keyword evidence="2" id="KW-0031">Aminopeptidase</keyword>
<dbReference type="PANTHER" id="PTHR11963:SF23">
    <property type="entry name" value="CYTOSOL AMINOPEPTIDASE"/>
    <property type="match status" value="1"/>
</dbReference>
<accession>A0A6J7I668</accession>
<gene>
    <name evidence="6" type="ORF">UFOPK3614_01153</name>
</gene>